<dbReference type="Pfam" id="PF17912">
    <property type="entry name" value="OB_MalK"/>
    <property type="match status" value="1"/>
</dbReference>
<dbReference type="SUPFAM" id="SSF52540">
    <property type="entry name" value="P-loop containing nucleoside triphosphate hydrolases"/>
    <property type="match status" value="1"/>
</dbReference>
<feature type="domain" description="ABC transporter" evidence="4">
    <location>
        <begin position="3"/>
        <end position="233"/>
    </location>
</feature>
<organism evidence="5 6">
    <name type="scientific">Biomaibacter acetigenes</name>
    <dbReference type="NCBI Taxonomy" id="2316383"/>
    <lineage>
        <taxon>Bacteria</taxon>
        <taxon>Bacillati</taxon>
        <taxon>Bacillota</taxon>
        <taxon>Clostridia</taxon>
        <taxon>Thermosediminibacterales</taxon>
        <taxon>Tepidanaerobacteraceae</taxon>
        <taxon>Biomaibacter</taxon>
    </lineage>
</organism>
<evidence type="ECO:0000256" key="2">
    <source>
        <dbReference type="ARBA" id="ARBA00022741"/>
    </source>
</evidence>
<evidence type="ECO:0000313" key="6">
    <source>
        <dbReference type="Proteomes" id="UP000280960"/>
    </source>
</evidence>
<sequence>MEVKMRNVTKQFGNFIAVDNLNLNIRDGEFIALLGPSGCGKTTTLLMLAGLYKPDAGDIAFDNRIMNNILPKDRNIGMCFQSYALYPHMTVVENIAFPLKLRRTPKDEIDKKVKEIASRFHLDHLLQRFPGQISGGQQQRVALARALVKEPGMLLLDEPLSNLDSGLRISMRAEIKKLQKELGITTVFVTHDQTEALSMCDRIAVMNKGKLQDFGTPEDLYMRPKNLFIAGFIGNPPMNFLEVSYIRENNKVVLKEEYFEISLPQNVERNYVKKQSGDKVILGIRPENMILGDEEPNTIKGEIYVVEPLGRDKLVDIIIGKNRIKIIAPQNYKGNMGDRVIVHIDLENIHLFDSIDGKSMRITA</sequence>
<dbReference type="InterPro" id="IPR040582">
    <property type="entry name" value="OB_MalK-like"/>
</dbReference>
<dbReference type="InterPro" id="IPR027417">
    <property type="entry name" value="P-loop_NTPase"/>
</dbReference>
<dbReference type="Gene3D" id="2.40.50.140">
    <property type="entry name" value="Nucleic acid-binding proteins"/>
    <property type="match status" value="1"/>
</dbReference>
<keyword evidence="2" id="KW-0547">Nucleotide-binding</keyword>
<dbReference type="EMBL" id="CP033169">
    <property type="protein sequence ID" value="AYO30087.1"/>
    <property type="molecule type" value="Genomic_DNA"/>
</dbReference>
<dbReference type="Gene3D" id="3.40.50.300">
    <property type="entry name" value="P-loop containing nucleotide triphosphate hydrolases"/>
    <property type="match status" value="1"/>
</dbReference>
<evidence type="ECO:0000259" key="4">
    <source>
        <dbReference type="PROSITE" id="PS50893"/>
    </source>
</evidence>
<dbReference type="GO" id="GO:0005524">
    <property type="term" value="F:ATP binding"/>
    <property type="evidence" value="ECO:0007669"/>
    <property type="project" value="UniProtKB-KW"/>
</dbReference>
<proteinExistence type="predicted"/>
<dbReference type="GO" id="GO:0140359">
    <property type="term" value="F:ABC-type transporter activity"/>
    <property type="evidence" value="ECO:0007669"/>
    <property type="project" value="UniProtKB-ARBA"/>
</dbReference>
<dbReference type="PROSITE" id="PS50893">
    <property type="entry name" value="ABC_TRANSPORTER_2"/>
    <property type="match status" value="1"/>
</dbReference>
<dbReference type="InterPro" id="IPR003439">
    <property type="entry name" value="ABC_transporter-like_ATP-bd"/>
</dbReference>
<dbReference type="PANTHER" id="PTHR43875">
    <property type="entry name" value="MALTODEXTRIN IMPORT ATP-BINDING PROTEIN MSMX"/>
    <property type="match status" value="1"/>
</dbReference>
<dbReference type="PROSITE" id="PS00211">
    <property type="entry name" value="ABC_TRANSPORTER_1"/>
    <property type="match status" value="1"/>
</dbReference>
<dbReference type="RefSeq" id="WP_122014356.1">
    <property type="nucleotide sequence ID" value="NZ_CP033169.1"/>
</dbReference>
<dbReference type="InterPro" id="IPR017871">
    <property type="entry name" value="ABC_transporter-like_CS"/>
</dbReference>
<evidence type="ECO:0000256" key="1">
    <source>
        <dbReference type="ARBA" id="ARBA00022448"/>
    </source>
</evidence>
<dbReference type="Pfam" id="PF00005">
    <property type="entry name" value="ABC_tran"/>
    <property type="match status" value="1"/>
</dbReference>
<keyword evidence="6" id="KW-1185">Reference proteome</keyword>
<gene>
    <name evidence="5" type="ORF">D2962_05195</name>
</gene>
<accession>A0A3G2R5C7</accession>
<dbReference type="SMART" id="SM00382">
    <property type="entry name" value="AAA"/>
    <property type="match status" value="1"/>
</dbReference>
<dbReference type="InterPro" id="IPR012340">
    <property type="entry name" value="NA-bd_OB-fold"/>
</dbReference>
<dbReference type="GO" id="GO:0055052">
    <property type="term" value="C:ATP-binding cassette (ABC) transporter complex, substrate-binding subunit-containing"/>
    <property type="evidence" value="ECO:0007669"/>
    <property type="project" value="TreeGrafter"/>
</dbReference>
<dbReference type="GO" id="GO:0016887">
    <property type="term" value="F:ATP hydrolysis activity"/>
    <property type="evidence" value="ECO:0007669"/>
    <property type="project" value="InterPro"/>
</dbReference>
<dbReference type="InterPro" id="IPR003593">
    <property type="entry name" value="AAA+_ATPase"/>
</dbReference>
<name>A0A3G2R5C7_9FIRM</name>
<dbReference type="FunFam" id="3.40.50.300:FF:000042">
    <property type="entry name" value="Maltose/maltodextrin ABC transporter, ATP-binding protein"/>
    <property type="match status" value="1"/>
</dbReference>
<dbReference type="Gene3D" id="2.40.50.100">
    <property type="match status" value="1"/>
</dbReference>
<evidence type="ECO:0000256" key="3">
    <source>
        <dbReference type="ARBA" id="ARBA00022840"/>
    </source>
</evidence>
<dbReference type="SUPFAM" id="SSF50331">
    <property type="entry name" value="MOP-like"/>
    <property type="match status" value="1"/>
</dbReference>
<dbReference type="AlphaFoldDB" id="A0A3G2R5C7"/>
<dbReference type="PANTHER" id="PTHR43875:SF1">
    <property type="entry name" value="OSMOPROTECTIVE COMPOUNDS UPTAKE ATP-BINDING PROTEIN GGTA"/>
    <property type="match status" value="1"/>
</dbReference>
<dbReference type="KEGG" id="bacg:D2962_05195"/>
<dbReference type="InterPro" id="IPR047641">
    <property type="entry name" value="ABC_transpr_MalK/UgpC-like"/>
</dbReference>
<reference evidence="5 6" key="1">
    <citation type="submission" date="2018-10" db="EMBL/GenBank/DDBJ databases">
        <authorList>
            <person name="Zhang X."/>
        </authorList>
    </citation>
    <scope>NUCLEOTIDE SEQUENCE [LARGE SCALE GENOMIC DNA]</scope>
    <source>
        <strain evidence="5 6">SK-G1</strain>
    </source>
</reference>
<dbReference type="InterPro" id="IPR008995">
    <property type="entry name" value="Mo/tungstate-bd_C_term_dom"/>
</dbReference>
<evidence type="ECO:0000313" key="5">
    <source>
        <dbReference type="EMBL" id="AYO30087.1"/>
    </source>
</evidence>
<keyword evidence="3 5" id="KW-0067">ATP-binding</keyword>
<protein>
    <submittedName>
        <fullName evidence="5">ABC transporter ATP-binding protein</fullName>
    </submittedName>
</protein>
<keyword evidence="1" id="KW-0813">Transport</keyword>
<dbReference type="Proteomes" id="UP000280960">
    <property type="component" value="Chromosome"/>
</dbReference>